<evidence type="ECO:0000313" key="3">
    <source>
        <dbReference type="Proteomes" id="UP001178461"/>
    </source>
</evidence>
<sequence length="99" mass="11157">MAARFAQLKHRQQARKGIIPSPHKVRALVASRDWNPETWDGDIRDSDDDDDDDDECEWTGDEEGDESTWVAAARPLITNKSKGPPGNPQTTQTTRIVRD</sequence>
<evidence type="ECO:0000256" key="1">
    <source>
        <dbReference type="SAM" id="MobiDB-lite"/>
    </source>
</evidence>
<dbReference type="AlphaFoldDB" id="A0AA35PV39"/>
<protein>
    <submittedName>
        <fullName evidence="2">Uncharacterized protein</fullName>
    </submittedName>
</protein>
<proteinExistence type="predicted"/>
<feature type="compositionally biased region" description="Acidic residues" evidence="1">
    <location>
        <begin position="45"/>
        <end position="66"/>
    </location>
</feature>
<dbReference type="Proteomes" id="UP001178461">
    <property type="component" value="Chromosome W"/>
</dbReference>
<keyword evidence="3" id="KW-1185">Reference proteome</keyword>
<organism evidence="2 3">
    <name type="scientific">Podarcis lilfordi</name>
    <name type="common">Lilford's wall lizard</name>
    <dbReference type="NCBI Taxonomy" id="74358"/>
    <lineage>
        <taxon>Eukaryota</taxon>
        <taxon>Metazoa</taxon>
        <taxon>Chordata</taxon>
        <taxon>Craniata</taxon>
        <taxon>Vertebrata</taxon>
        <taxon>Euteleostomi</taxon>
        <taxon>Lepidosauria</taxon>
        <taxon>Squamata</taxon>
        <taxon>Bifurcata</taxon>
        <taxon>Unidentata</taxon>
        <taxon>Episquamata</taxon>
        <taxon>Laterata</taxon>
        <taxon>Lacertibaenia</taxon>
        <taxon>Lacertidae</taxon>
        <taxon>Podarcis</taxon>
    </lineage>
</organism>
<dbReference type="EMBL" id="OX395145">
    <property type="protein sequence ID" value="CAI5799255.1"/>
    <property type="molecule type" value="Genomic_DNA"/>
</dbReference>
<accession>A0AA35PV39</accession>
<gene>
    <name evidence="2" type="ORF">PODLI_1B036042</name>
</gene>
<evidence type="ECO:0000313" key="2">
    <source>
        <dbReference type="EMBL" id="CAI5799255.1"/>
    </source>
</evidence>
<reference evidence="2" key="1">
    <citation type="submission" date="2022-12" db="EMBL/GenBank/DDBJ databases">
        <authorList>
            <person name="Alioto T."/>
            <person name="Alioto T."/>
            <person name="Gomez Garrido J."/>
        </authorList>
    </citation>
    <scope>NUCLEOTIDE SEQUENCE</scope>
</reference>
<name>A0AA35PV39_9SAUR</name>
<feature type="region of interest" description="Disordered" evidence="1">
    <location>
        <begin position="1"/>
        <end position="99"/>
    </location>
</feature>
<feature type="compositionally biased region" description="Low complexity" evidence="1">
    <location>
        <begin position="89"/>
        <end position="99"/>
    </location>
</feature>